<name>A0A2P5G127_TREOI</name>
<evidence type="ECO:0000313" key="1">
    <source>
        <dbReference type="EMBL" id="POO03719.1"/>
    </source>
</evidence>
<protein>
    <submittedName>
        <fullName evidence="1">Uncharacterized protein</fullName>
    </submittedName>
</protein>
<evidence type="ECO:0000313" key="2">
    <source>
        <dbReference type="Proteomes" id="UP000237000"/>
    </source>
</evidence>
<dbReference type="EMBL" id="JXTC01000001">
    <property type="protein sequence ID" value="POO03719.1"/>
    <property type="molecule type" value="Genomic_DNA"/>
</dbReference>
<reference evidence="2" key="1">
    <citation type="submission" date="2016-06" db="EMBL/GenBank/DDBJ databases">
        <title>Parallel loss of symbiosis genes in relatives of nitrogen-fixing non-legume Parasponia.</title>
        <authorList>
            <person name="Van Velzen R."/>
            <person name="Holmer R."/>
            <person name="Bu F."/>
            <person name="Rutten L."/>
            <person name="Van Zeijl A."/>
            <person name="Liu W."/>
            <person name="Santuari L."/>
            <person name="Cao Q."/>
            <person name="Sharma T."/>
            <person name="Shen D."/>
            <person name="Roswanjaya Y."/>
            <person name="Wardhani T."/>
            <person name="Kalhor M.S."/>
            <person name="Jansen J."/>
            <person name="Van den Hoogen J."/>
            <person name="Gungor B."/>
            <person name="Hartog M."/>
            <person name="Hontelez J."/>
            <person name="Verver J."/>
            <person name="Yang W.-C."/>
            <person name="Schijlen E."/>
            <person name="Repin R."/>
            <person name="Schilthuizen M."/>
            <person name="Schranz E."/>
            <person name="Heidstra R."/>
            <person name="Miyata K."/>
            <person name="Fedorova E."/>
            <person name="Kohlen W."/>
            <person name="Bisseling T."/>
            <person name="Smit S."/>
            <person name="Geurts R."/>
        </authorList>
    </citation>
    <scope>NUCLEOTIDE SEQUENCE [LARGE SCALE GENOMIC DNA]</scope>
    <source>
        <strain evidence="2">cv. RG33-2</strain>
    </source>
</reference>
<dbReference type="Proteomes" id="UP000237000">
    <property type="component" value="Unassembled WGS sequence"/>
</dbReference>
<dbReference type="InParanoid" id="A0A2P5G127"/>
<dbReference type="AlphaFoldDB" id="A0A2P5G127"/>
<keyword evidence="2" id="KW-1185">Reference proteome</keyword>
<comment type="caution">
    <text evidence="1">The sequence shown here is derived from an EMBL/GenBank/DDBJ whole genome shotgun (WGS) entry which is preliminary data.</text>
</comment>
<gene>
    <name evidence="1" type="ORF">TorRG33x02_000230</name>
</gene>
<sequence length="62" mass="7142">MHVYRQGTRHTRPSVLGKWLRYMEQHVHSSVARDNTGKTEALGAQACTHRATRVHYRRPGMG</sequence>
<organism evidence="1 2">
    <name type="scientific">Trema orientale</name>
    <name type="common">Charcoal tree</name>
    <name type="synonym">Celtis orientalis</name>
    <dbReference type="NCBI Taxonomy" id="63057"/>
    <lineage>
        <taxon>Eukaryota</taxon>
        <taxon>Viridiplantae</taxon>
        <taxon>Streptophyta</taxon>
        <taxon>Embryophyta</taxon>
        <taxon>Tracheophyta</taxon>
        <taxon>Spermatophyta</taxon>
        <taxon>Magnoliopsida</taxon>
        <taxon>eudicotyledons</taxon>
        <taxon>Gunneridae</taxon>
        <taxon>Pentapetalae</taxon>
        <taxon>rosids</taxon>
        <taxon>fabids</taxon>
        <taxon>Rosales</taxon>
        <taxon>Cannabaceae</taxon>
        <taxon>Trema</taxon>
    </lineage>
</organism>
<proteinExistence type="predicted"/>
<accession>A0A2P5G127</accession>